<dbReference type="InterPro" id="IPR044034">
    <property type="entry name" value="NAC-like_UBA"/>
</dbReference>
<dbReference type="CDD" id="cd14358">
    <property type="entry name" value="UBA_NAC_euk"/>
    <property type="match status" value="1"/>
</dbReference>
<organism evidence="6 7">
    <name type="scientific">Tieghemiomyces parasiticus</name>
    <dbReference type="NCBI Taxonomy" id="78921"/>
    <lineage>
        <taxon>Eukaryota</taxon>
        <taxon>Fungi</taxon>
        <taxon>Fungi incertae sedis</taxon>
        <taxon>Zoopagomycota</taxon>
        <taxon>Kickxellomycotina</taxon>
        <taxon>Dimargaritomycetes</taxon>
        <taxon>Dimargaritales</taxon>
        <taxon>Dimargaritaceae</taxon>
        <taxon>Tieghemiomyces</taxon>
    </lineage>
</organism>
<feature type="compositionally biased region" description="Low complexity" evidence="4">
    <location>
        <begin position="109"/>
        <end position="135"/>
    </location>
</feature>
<keyword evidence="7" id="KW-1185">Reference proteome</keyword>
<gene>
    <name evidence="6" type="primary">EGD2_2</name>
    <name evidence="6" type="ORF">IWQ60_009812</name>
</gene>
<proteinExistence type="inferred from homology"/>
<dbReference type="PANTHER" id="PTHR21713">
    <property type="entry name" value="NASCENT POLYPEPTIDE ASSOCIATED COMPLEX ALPHA SUBUNIT-RELATED"/>
    <property type="match status" value="1"/>
</dbReference>
<evidence type="ECO:0000259" key="5">
    <source>
        <dbReference type="PROSITE" id="PS51151"/>
    </source>
</evidence>
<comment type="caution">
    <text evidence="6">The sequence shown here is derived from an EMBL/GenBank/DDBJ whole genome shotgun (WGS) entry which is preliminary data.</text>
</comment>
<evidence type="ECO:0000256" key="2">
    <source>
        <dbReference type="ARBA" id="ARBA00014437"/>
    </source>
</evidence>
<accession>A0A9W7ZLS1</accession>
<feature type="non-terminal residue" evidence="6">
    <location>
        <position position="1"/>
    </location>
</feature>
<protein>
    <recommendedName>
        <fullName evidence="2">Nascent polypeptide-associated complex subunit alpha</fullName>
    </recommendedName>
    <alternativeName>
        <fullName evidence="3">Alpha-NAC</fullName>
    </alternativeName>
</protein>
<feature type="compositionally biased region" description="Acidic residues" evidence="4">
    <location>
        <begin position="136"/>
        <end position="149"/>
    </location>
</feature>
<sequence length="192" mass="20483">INMATETATQQPQQVEEVQQQQDAQAVDQSPAARMASRTEKKARKAMVKQGLNPVEGIARVTLLRPRGIVYAINRPDVYKSAHSDTYIVFGEAKVEDMGAQAQMAARARAQQAQEATNAGADGASSAAGAIAGAEEGQEAEEDDGEEVDASGVSEKDIEIVMTQAHCSRNKAIKALKTNENDVVNAIMELTL</sequence>
<feature type="domain" description="NAC-A/B" evidence="5">
    <location>
        <begin position="37"/>
        <end position="102"/>
    </location>
</feature>
<comment type="similarity">
    <text evidence="1">Belongs to the NAC-alpha family.</text>
</comment>
<name>A0A9W7ZLS1_9FUNG</name>
<evidence type="ECO:0000313" key="6">
    <source>
        <dbReference type="EMBL" id="KAJ1912125.1"/>
    </source>
</evidence>
<reference evidence="6" key="1">
    <citation type="submission" date="2022-07" db="EMBL/GenBank/DDBJ databases">
        <title>Phylogenomic reconstructions and comparative analyses of Kickxellomycotina fungi.</title>
        <authorList>
            <person name="Reynolds N.K."/>
            <person name="Stajich J.E."/>
            <person name="Barry K."/>
            <person name="Grigoriev I.V."/>
            <person name="Crous P."/>
            <person name="Smith M.E."/>
        </authorList>
    </citation>
    <scope>NUCLEOTIDE SEQUENCE</scope>
    <source>
        <strain evidence="6">RSA 861</strain>
    </source>
</reference>
<evidence type="ECO:0000256" key="1">
    <source>
        <dbReference type="ARBA" id="ARBA00009882"/>
    </source>
</evidence>
<dbReference type="InterPro" id="IPR038187">
    <property type="entry name" value="NAC_A/B_dom_sf"/>
</dbReference>
<dbReference type="CDD" id="cd22054">
    <property type="entry name" value="NAC_NACA"/>
    <property type="match status" value="1"/>
</dbReference>
<dbReference type="Gene3D" id="2.20.70.30">
    <property type="entry name" value="Nascent polypeptide-associated complex domain"/>
    <property type="match status" value="1"/>
</dbReference>
<dbReference type="Pfam" id="PF01849">
    <property type="entry name" value="NAC"/>
    <property type="match status" value="1"/>
</dbReference>
<feature type="compositionally biased region" description="Low complexity" evidence="4">
    <location>
        <begin position="1"/>
        <end position="33"/>
    </location>
</feature>
<dbReference type="EMBL" id="JANBPT010000862">
    <property type="protein sequence ID" value="KAJ1912125.1"/>
    <property type="molecule type" value="Genomic_DNA"/>
</dbReference>
<dbReference type="AlphaFoldDB" id="A0A9W7ZLS1"/>
<feature type="region of interest" description="Disordered" evidence="4">
    <location>
        <begin position="109"/>
        <end position="155"/>
    </location>
</feature>
<dbReference type="PROSITE" id="PS51151">
    <property type="entry name" value="NAC_AB"/>
    <property type="match status" value="1"/>
</dbReference>
<dbReference type="InterPro" id="IPR002715">
    <property type="entry name" value="Nas_poly-pep-assoc_cplx_dom"/>
</dbReference>
<feature type="region of interest" description="Disordered" evidence="4">
    <location>
        <begin position="1"/>
        <end position="48"/>
    </location>
</feature>
<dbReference type="Gene3D" id="1.10.8.10">
    <property type="entry name" value="DNA helicase RuvA subunit, C-terminal domain"/>
    <property type="match status" value="1"/>
</dbReference>
<dbReference type="OrthoDB" id="3169036at2759"/>
<dbReference type="SMART" id="SM01407">
    <property type="entry name" value="NAC"/>
    <property type="match status" value="1"/>
</dbReference>
<evidence type="ECO:0000313" key="7">
    <source>
        <dbReference type="Proteomes" id="UP001150569"/>
    </source>
</evidence>
<evidence type="ECO:0000256" key="3">
    <source>
        <dbReference type="ARBA" id="ARBA00030300"/>
    </source>
</evidence>
<dbReference type="Proteomes" id="UP001150569">
    <property type="component" value="Unassembled WGS sequence"/>
</dbReference>
<evidence type="ECO:0000256" key="4">
    <source>
        <dbReference type="SAM" id="MobiDB-lite"/>
    </source>
</evidence>
<dbReference type="PIRSF" id="PIRSF015901">
    <property type="entry name" value="NAC_alpha"/>
    <property type="match status" value="1"/>
</dbReference>
<dbReference type="InterPro" id="IPR016641">
    <property type="entry name" value="EGD2/NACA0like"/>
</dbReference>
<dbReference type="Pfam" id="PF19026">
    <property type="entry name" value="UBA_HYPK"/>
    <property type="match status" value="1"/>
</dbReference>
<dbReference type="GO" id="GO:0005854">
    <property type="term" value="C:nascent polypeptide-associated complex"/>
    <property type="evidence" value="ECO:0007669"/>
    <property type="project" value="InterPro"/>
</dbReference>